<keyword evidence="3" id="KW-0970">Cilium biogenesis/degradation</keyword>
<comment type="subcellular location">
    <subcellularLocation>
        <location evidence="1">Cytoplasm</location>
        <location evidence="1">Cytoskeleton</location>
        <location evidence="1">Cilium basal body</location>
    </subcellularLocation>
</comment>
<keyword evidence="5" id="KW-0966">Cell projection</keyword>
<name>A0AAU9KFY9_9CILI</name>
<keyword evidence="4" id="KW-0206">Cytoskeleton</keyword>
<dbReference type="GO" id="GO:0060271">
    <property type="term" value="P:cilium assembly"/>
    <property type="evidence" value="ECO:0007669"/>
    <property type="project" value="TreeGrafter"/>
</dbReference>
<keyword evidence="7" id="KW-1185">Reference proteome</keyword>
<dbReference type="Pfam" id="PF07162">
    <property type="entry name" value="B9-C2"/>
    <property type="match status" value="1"/>
</dbReference>
<sequence>MADLAFIQKEIELRQNLAGENFISPPYNGAKVFVMGELLSAKDFEDDNLYIFMDSRLPPNWQYNLEDYYDPRATETDVSDLINRGKSVTHCSRAVPSGKNRKPISHFCFPVAWNLIATDDALFRAWPQVCVQVNSVDDYGRHHILGYGFFEIPNTPGFHKISLQTWRPIESLRSEIYSFYLGGSVRIENPWELSNTFSFDEEGEKSVVNRYGLSTQSGGSVQFQLSVAIQTQTELEKQREAAKILIHKQQSELVWRRNEKKAKVVVDRTTAQYKIGDY</sequence>
<evidence type="ECO:0000256" key="4">
    <source>
        <dbReference type="ARBA" id="ARBA00023212"/>
    </source>
</evidence>
<keyword evidence="2" id="KW-0963">Cytoplasm</keyword>
<gene>
    <name evidence="6" type="ORF">BSTOLATCC_MIC66089</name>
</gene>
<evidence type="ECO:0000313" key="6">
    <source>
        <dbReference type="EMBL" id="CAG9336208.1"/>
    </source>
</evidence>
<proteinExistence type="predicted"/>
<reference evidence="6" key="1">
    <citation type="submission" date="2021-09" db="EMBL/GenBank/DDBJ databases">
        <authorList>
            <consortium name="AG Swart"/>
            <person name="Singh M."/>
            <person name="Singh A."/>
            <person name="Seah K."/>
            <person name="Emmerich C."/>
        </authorList>
    </citation>
    <scope>NUCLEOTIDE SEQUENCE</scope>
    <source>
        <strain evidence="6">ATCC30299</strain>
    </source>
</reference>
<evidence type="ECO:0000256" key="1">
    <source>
        <dbReference type="ARBA" id="ARBA00004120"/>
    </source>
</evidence>
<dbReference type="PROSITE" id="PS51381">
    <property type="entry name" value="C2_B9"/>
    <property type="match status" value="1"/>
</dbReference>
<evidence type="ECO:0000256" key="2">
    <source>
        <dbReference type="ARBA" id="ARBA00022490"/>
    </source>
</evidence>
<dbReference type="PANTHER" id="PTHR12968">
    <property type="entry name" value="B9 DOMAIN-CONTAINING"/>
    <property type="match status" value="1"/>
</dbReference>
<organism evidence="6 7">
    <name type="scientific">Blepharisma stoltei</name>
    <dbReference type="NCBI Taxonomy" id="1481888"/>
    <lineage>
        <taxon>Eukaryota</taxon>
        <taxon>Sar</taxon>
        <taxon>Alveolata</taxon>
        <taxon>Ciliophora</taxon>
        <taxon>Postciliodesmatophora</taxon>
        <taxon>Heterotrichea</taxon>
        <taxon>Heterotrichida</taxon>
        <taxon>Blepharismidae</taxon>
        <taxon>Blepharisma</taxon>
    </lineage>
</organism>
<dbReference type="EMBL" id="CAJZBQ010000064">
    <property type="protein sequence ID" value="CAG9336208.1"/>
    <property type="molecule type" value="Genomic_DNA"/>
</dbReference>
<dbReference type="InterPro" id="IPR010796">
    <property type="entry name" value="C2_B9-type_dom"/>
</dbReference>
<dbReference type="PANTHER" id="PTHR12968:SF4">
    <property type="entry name" value="TECTONIC-LIKE COMPLEX MEMBER MKS1"/>
    <property type="match status" value="1"/>
</dbReference>
<evidence type="ECO:0000256" key="5">
    <source>
        <dbReference type="ARBA" id="ARBA00023273"/>
    </source>
</evidence>
<dbReference type="GO" id="GO:0036038">
    <property type="term" value="C:MKS complex"/>
    <property type="evidence" value="ECO:0007669"/>
    <property type="project" value="TreeGrafter"/>
</dbReference>
<evidence type="ECO:0000313" key="7">
    <source>
        <dbReference type="Proteomes" id="UP001162131"/>
    </source>
</evidence>
<evidence type="ECO:0000256" key="3">
    <source>
        <dbReference type="ARBA" id="ARBA00022794"/>
    </source>
</evidence>
<protein>
    <submittedName>
        <fullName evidence="6">Uncharacterized protein</fullName>
    </submittedName>
</protein>
<dbReference type="AlphaFoldDB" id="A0AAU9KFY9"/>
<accession>A0AAU9KFY9</accession>
<comment type="caution">
    <text evidence="6">The sequence shown here is derived from an EMBL/GenBank/DDBJ whole genome shotgun (WGS) entry which is preliminary data.</text>
</comment>
<dbReference type="Proteomes" id="UP001162131">
    <property type="component" value="Unassembled WGS sequence"/>
</dbReference>